<organism evidence="1 2">
    <name type="scientific">Brevibacillus laterosporus</name>
    <name type="common">Bacillus laterosporus</name>
    <dbReference type="NCBI Taxonomy" id="1465"/>
    <lineage>
        <taxon>Bacteria</taxon>
        <taxon>Bacillati</taxon>
        <taxon>Bacillota</taxon>
        <taxon>Bacilli</taxon>
        <taxon>Bacillales</taxon>
        <taxon>Paenibacillaceae</taxon>
        <taxon>Brevibacillus</taxon>
    </lineage>
</organism>
<evidence type="ECO:0000313" key="2">
    <source>
        <dbReference type="Proteomes" id="UP000319432"/>
    </source>
</evidence>
<accession>A0A518VAK7</accession>
<proteinExistence type="predicted"/>
<gene>
    <name evidence="1" type="ORF">EEL30_18065</name>
</gene>
<dbReference type="AlphaFoldDB" id="A0A518VAK7"/>
<evidence type="ECO:0008006" key="3">
    <source>
        <dbReference type="Google" id="ProtNLM"/>
    </source>
</evidence>
<dbReference type="Proteomes" id="UP000319432">
    <property type="component" value="Chromosome"/>
</dbReference>
<dbReference type="EMBL" id="CP033464">
    <property type="protein sequence ID" value="QDX94028.1"/>
    <property type="molecule type" value="Genomic_DNA"/>
</dbReference>
<evidence type="ECO:0000313" key="1">
    <source>
        <dbReference type="EMBL" id="QDX94028.1"/>
    </source>
</evidence>
<reference evidence="1 2" key="1">
    <citation type="submission" date="2018-11" db="EMBL/GenBank/DDBJ databases">
        <title>Phylogenetic determinants of toxin gene distribution in genomes of Brevibacillus laterosporus.</title>
        <authorList>
            <person name="Glare T.R."/>
            <person name="Durrant A."/>
            <person name="Berry C."/>
            <person name="Palma L."/>
            <person name="Ormskirk M."/>
            <person name="Cox M.O."/>
        </authorList>
    </citation>
    <scope>NUCLEOTIDE SEQUENCE [LARGE SCALE GENOMIC DNA]</scope>
    <source>
        <strain evidence="1 2">1821L</strain>
    </source>
</reference>
<keyword evidence="2" id="KW-1185">Reference proteome</keyword>
<protein>
    <recommendedName>
        <fullName evidence="3">Major virion structural protein</fullName>
    </recommendedName>
</protein>
<sequence length="608" mass="67957">MSWIEGDSTIQLLPQDLEKMFNEHGWNTFAKYRAVSPTVRQFADVRLFKSKGSDNQIRNFGMVYGYGETKKVSLGEQDFISQNSVLGQLTLKEGTEKSYQIKVYPVAKDTSIVYKNGLPLNDTDFSIELFTGVLTLHDNPKDKDVITISYAPDPTAPLPVKRLYFFTFDDVRGEKIVQGVNGTVVVGDPESILSDGDGTRKDFPIPTTSDIKVDSVRLYVNGIEVDPDLYTVDYGGHKITFKPTSKAPDAGAELHTSYIKILNHTGTGTLNYGDIKVKKFDPDKATELLDAAYSAIYYIYPSLPTAMSFTPLQNFDRGWQRDSTMYYWGNITKDRIAMFFRPDPSANATDTYHAPLYIGKLTTVGKSPRKNNVIISGCRKEDEIIWKKDMKLGAVFVDYGSSTSNGNSSVQLQQSIGGTYYQKHYLAFITHDKMVDAGESRFNPSVYDGNYHISPMYIVHPNDGYVGKLDECYAIHPKNIAQMDNLEVSETSENEDLGKGDGVNKVFHLSRQPSLKDEGTPFKLEVKVACTEMVFGVDYTLEMDTKAITFKEGSVPAKDAEVIATYDYKQSYRYTMADTPNSPFTLANISPFAPIGLGILRENLVKNS</sequence>
<dbReference type="OrthoDB" id="2820053at2"/>
<name>A0A518VAK7_BRELA</name>